<dbReference type="Proteomes" id="UP000271098">
    <property type="component" value="Unassembled WGS sequence"/>
</dbReference>
<proteinExistence type="predicted"/>
<dbReference type="AlphaFoldDB" id="A0A183EN67"/>
<evidence type="ECO:0000313" key="1">
    <source>
        <dbReference type="EMBL" id="VDN39978.1"/>
    </source>
</evidence>
<reference evidence="3" key="1">
    <citation type="submission" date="2016-06" db="UniProtKB">
        <authorList>
            <consortium name="WormBaseParasite"/>
        </authorList>
    </citation>
    <scope>IDENTIFICATION</scope>
</reference>
<sequence>MIEVIKWGFVEFCSSAQNLPTLLFVQVADAMSMNIEETSTTKICHFAGERPFSKNVDVISMDWLTWIN</sequence>
<reference evidence="1 2" key="2">
    <citation type="submission" date="2018-11" db="EMBL/GenBank/DDBJ databases">
        <authorList>
            <consortium name="Pathogen Informatics"/>
        </authorList>
    </citation>
    <scope>NUCLEOTIDE SEQUENCE [LARGE SCALE GENOMIC DNA]</scope>
</reference>
<organism evidence="3">
    <name type="scientific">Gongylonema pulchrum</name>
    <dbReference type="NCBI Taxonomy" id="637853"/>
    <lineage>
        <taxon>Eukaryota</taxon>
        <taxon>Metazoa</taxon>
        <taxon>Ecdysozoa</taxon>
        <taxon>Nematoda</taxon>
        <taxon>Chromadorea</taxon>
        <taxon>Rhabditida</taxon>
        <taxon>Spirurina</taxon>
        <taxon>Spiruromorpha</taxon>
        <taxon>Spiruroidea</taxon>
        <taxon>Gongylonematidae</taxon>
        <taxon>Gongylonema</taxon>
    </lineage>
</organism>
<protein>
    <submittedName>
        <fullName evidence="1 3">Uncharacterized protein</fullName>
    </submittedName>
</protein>
<gene>
    <name evidence="1" type="ORF">GPUH_LOCUS22408</name>
</gene>
<keyword evidence="2" id="KW-1185">Reference proteome</keyword>
<evidence type="ECO:0000313" key="3">
    <source>
        <dbReference type="WBParaSite" id="GPUH_0002243501-mRNA-1"/>
    </source>
</evidence>
<accession>A0A183EN67</accession>
<dbReference type="EMBL" id="UYRT01095023">
    <property type="protein sequence ID" value="VDN39978.1"/>
    <property type="molecule type" value="Genomic_DNA"/>
</dbReference>
<name>A0A183EN67_9BILA</name>
<evidence type="ECO:0000313" key="2">
    <source>
        <dbReference type="Proteomes" id="UP000271098"/>
    </source>
</evidence>
<dbReference type="WBParaSite" id="GPUH_0002243501-mRNA-1">
    <property type="protein sequence ID" value="GPUH_0002243501-mRNA-1"/>
    <property type="gene ID" value="GPUH_0002243501"/>
</dbReference>